<dbReference type="PIRSF" id="PIRSF006324">
    <property type="entry name" value="LeuE"/>
    <property type="match status" value="1"/>
</dbReference>
<feature type="transmembrane region" description="Helical" evidence="6">
    <location>
        <begin position="40"/>
        <end position="65"/>
    </location>
</feature>
<dbReference type="GO" id="GO:0015171">
    <property type="term" value="F:amino acid transmembrane transporter activity"/>
    <property type="evidence" value="ECO:0007669"/>
    <property type="project" value="TreeGrafter"/>
</dbReference>
<comment type="subcellular location">
    <subcellularLocation>
        <location evidence="1">Cell membrane</location>
        <topology evidence="1">Multi-pass membrane protein</topology>
    </subcellularLocation>
</comment>
<evidence type="ECO:0000256" key="1">
    <source>
        <dbReference type="ARBA" id="ARBA00004651"/>
    </source>
</evidence>
<dbReference type="AlphaFoldDB" id="A0AAE6SLQ0"/>
<evidence type="ECO:0000313" key="7">
    <source>
        <dbReference type="EMBL" id="QHQ51460.1"/>
    </source>
</evidence>
<keyword evidence="2" id="KW-1003">Cell membrane</keyword>
<dbReference type="PANTHER" id="PTHR30086:SF20">
    <property type="entry name" value="ARGININE EXPORTER PROTEIN ARGO-RELATED"/>
    <property type="match status" value="1"/>
</dbReference>
<dbReference type="PANTHER" id="PTHR30086">
    <property type="entry name" value="ARGININE EXPORTER PROTEIN ARGO"/>
    <property type="match status" value="1"/>
</dbReference>
<evidence type="ECO:0000256" key="2">
    <source>
        <dbReference type="ARBA" id="ARBA00022475"/>
    </source>
</evidence>
<evidence type="ECO:0000256" key="6">
    <source>
        <dbReference type="SAM" id="Phobius"/>
    </source>
</evidence>
<proteinExistence type="predicted"/>
<reference evidence="7 8" key="1">
    <citation type="submission" date="2020-01" db="EMBL/GenBank/DDBJ databases">
        <title>Complete genome of Aeromonas media MC64.</title>
        <authorList>
            <person name="Cao G."/>
            <person name="Fu J."/>
            <person name="Zhong C."/>
        </authorList>
    </citation>
    <scope>NUCLEOTIDE SEQUENCE [LARGE SCALE GENOMIC DNA]</scope>
    <source>
        <strain evidence="7 8">MC64</strain>
    </source>
</reference>
<keyword evidence="5 6" id="KW-0472">Membrane</keyword>
<name>A0AAE6SLQ0_AERME</name>
<dbReference type="InterPro" id="IPR001123">
    <property type="entry name" value="LeuE-type"/>
</dbReference>
<dbReference type="Proteomes" id="UP000463871">
    <property type="component" value="Chromosome"/>
</dbReference>
<dbReference type="GO" id="GO:0005886">
    <property type="term" value="C:plasma membrane"/>
    <property type="evidence" value="ECO:0007669"/>
    <property type="project" value="UniProtKB-SubCell"/>
</dbReference>
<dbReference type="RefSeq" id="WP_161507214.1">
    <property type="nucleotide sequence ID" value="NZ_CAWPID010000001.1"/>
</dbReference>
<accession>A0AAE6SLQ0</accession>
<protein>
    <submittedName>
        <fullName evidence="7">LysE family transporter</fullName>
    </submittedName>
</protein>
<dbReference type="EMBL" id="CP047962">
    <property type="protein sequence ID" value="QHQ51460.1"/>
    <property type="molecule type" value="Genomic_DNA"/>
</dbReference>
<evidence type="ECO:0000256" key="5">
    <source>
        <dbReference type="ARBA" id="ARBA00023136"/>
    </source>
</evidence>
<feature type="transmembrane region" description="Helical" evidence="6">
    <location>
        <begin position="153"/>
        <end position="173"/>
    </location>
</feature>
<keyword evidence="4 6" id="KW-1133">Transmembrane helix</keyword>
<evidence type="ECO:0000256" key="4">
    <source>
        <dbReference type="ARBA" id="ARBA00022989"/>
    </source>
</evidence>
<feature type="transmembrane region" description="Helical" evidence="6">
    <location>
        <begin position="71"/>
        <end position="88"/>
    </location>
</feature>
<sequence length="211" mass="22578">MSLDTWMLFLLAYLLATLTPGPNVLLVVKNGLQLGWRPALLTIGANLFCQGILIFLVAMGVGALLQTLPPLFLALKLAGGGYLIYLGYKSLRATGSGSQEAQRVGVSPPSRSKGSLLREAFLVSASNPKTIIFLCALLPQFLDHQSSLPIQFFIMYLTICAIVSLVHLCYVALARRAGNYLKPGSGQRLFGRITGGLFITLGGAILLSGRP</sequence>
<gene>
    <name evidence="7" type="ORF">GWI30_11635</name>
</gene>
<feature type="transmembrane region" description="Helical" evidence="6">
    <location>
        <begin position="6"/>
        <end position="28"/>
    </location>
</feature>
<evidence type="ECO:0000256" key="3">
    <source>
        <dbReference type="ARBA" id="ARBA00022692"/>
    </source>
</evidence>
<feature type="transmembrane region" description="Helical" evidence="6">
    <location>
        <begin position="189"/>
        <end position="209"/>
    </location>
</feature>
<evidence type="ECO:0000313" key="8">
    <source>
        <dbReference type="Proteomes" id="UP000463871"/>
    </source>
</evidence>
<dbReference type="Pfam" id="PF01810">
    <property type="entry name" value="LysE"/>
    <property type="match status" value="1"/>
</dbReference>
<organism evidence="7 8">
    <name type="scientific">Aeromonas media</name>
    <dbReference type="NCBI Taxonomy" id="651"/>
    <lineage>
        <taxon>Bacteria</taxon>
        <taxon>Pseudomonadati</taxon>
        <taxon>Pseudomonadota</taxon>
        <taxon>Gammaproteobacteria</taxon>
        <taxon>Aeromonadales</taxon>
        <taxon>Aeromonadaceae</taxon>
        <taxon>Aeromonas</taxon>
    </lineage>
</organism>
<keyword evidence="3 6" id="KW-0812">Transmembrane</keyword>